<keyword evidence="8" id="KW-1185">Reference proteome</keyword>
<dbReference type="SUPFAM" id="SSF46785">
    <property type="entry name" value="Winged helix' DNA-binding domain"/>
    <property type="match status" value="1"/>
</dbReference>
<dbReference type="InterPro" id="IPR004839">
    <property type="entry name" value="Aminotransferase_I/II_large"/>
</dbReference>
<evidence type="ECO:0000313" key="8">
    <source>
        <dbReference type="Proteomes" id="UP000183975"/>
    </source>
</evidence>
<evidence type="ECO:0000256" key="3">
    <source>
        <dbReference type="ARBA" id="ARBA00023015"/>
    </source>
</evidence>
<dbReference type="GO" id="GO:0003677">
    <property type="term" value="F:DNA binding"/>
    <property type="evidence" value="ECO:0007669"/>
    <property type="project" value="UniProtKB-KW"/>
</dbReference>
<evidence type="ECO:0000256" key="2">
    <source>
        <dbReference type="ARBA" id="ARBA00022898"/>
    </source>
</evidence>
<keyword evidence="3" id="KW-0805">Transcription regulation</keyword>
<keyword evidence="2" id="KW-0663">Pyridoxal phosphate</keyword>
<sequence length="472" mass="53118">MDEIFQIQLDKTSEVPMYRQLADAIGALAADGLLPADSKLPPIRKMASHFGVNTVTIVTAYKYLEQKQMVYSRVGSGTYISPLPVEKVPEPVARRNLQLFEKTPALEHAINFTLSSLPNELFPVDAFKKAFDTVLEREKGGAFRYTDSMGYLPLREELCRYLASFGIHTAAEHLQIISGAQQGIDIMSKAILRYGDVVFVESPTFYGAAGAFLSRGAKLIGIPMEADGMEMEALKNYLKLYHPRFIYMMAYFQTPTGVSYSMEKKRRLLELAEKYDTYIIEEDDFYDFHYSREIPLPLKALDYKNRVIYIKSFSKILMPGLRMGLMVLPKKVRHAVMEAKYTTDISTSGFIQKSLEEYLRVNGWEAHGKQVRQYGSGKYRKAVSMAKKYLLPKGASFALPDGGVSLWVRLPDGVDAEVFCNRALEKNVLVSPGSQFFIEEGTGSHVRLSFAGLTDDKIEVGMKRIGEVLGEL</sequence>
<dbReference type="Gene3D" id="3.90.1150.10">
    <property type="entry name" value="Aspartate Aminotransferase, domain 1"/>
    <property type="match status" value="1"/>
</dbReference>
<dbReference type="EMBL" id="FRAH01000006">
    <property type="protein sequence ID" value="SHJ79284.1"/>
    <property type="molecule type" value="Genomic_DNA"/>
</dbReference>
<name>A0A1M6M755_9FIRM</name>
<dbReference type="GO" id="GO:0030170">
    <property type="term" value="F:pyridoxal phosphate binding"/>
    <property type="evidence" value="ECO:0007669"/>
    <property type="project" value="InterPro"/>
</dbReference>
<accession>A0A1M6M755</accession>
<proteinExistence type="inferred from homology"/>
<dbReference type="GO" id="GO:0008483">
    <property type="term" value="F:transaminase activity"/>
    <property type="evidence" value="ECO:0007669"/>
    <property type="project" value="UniProtKB-KW"/>
</dbReference>
<feature type="domain" description="HTH gntR-type" evidence="6">
    <location>
        <begin position="15"/>
        <end position="83"/>
    </location>
</feature>
<dbReference type="PROSITE" id="PS50949">
    <property type="entry name" value="HTH_GNTR"/>
    <property type="match status" value="1"/>
</dbReference>
<keyword evidence="7" id="KW-0808">Transferase</keyword>
<comment type="similarity">
    <text evidence="1">In the C-terminal section; belongs to the class-I pyridoxal-phosphate-dependent aminotransferase family.</text>
</comment>
<dbReference type="AlphaFoldDB" id="A0A1M6M755"/>
<dbReference type="InterPro" id="IPR036388">
    <property type="entry name" value="WH-like_DNA-bd_sf"/>
</dbReference>
<evidence type="ECO:0000313" key="7">
    <source>
        <dbReference type="EMBL" id="SHJ79284.1"/>
    </source>
</evidence>
<gene>
    <name evidence="7" type="ORF">SAMN02745138_00508</name>
</gene>
<dbReference type="InterPro" id="IPR015421">
    <property type="entry name" value="PyrdxlP-dep_Trfase_major"/>
</dbReference>
<dbReference type="Gene3D" id="3.40.640.10">
    <property type="entry name" value="Type I PLP-dependent aspartate aminotransferase-like (Major domain)"/>
    <property type="match status" value="1"/>
</dbReference>
<dbReference type="InterPro" id="IPR036390">
    <property type="entry name" value="WH_DNA-bd_sf"/>
</dbReference>
<dbReference type="OrthoDB" id="9802328at2"/>
<dbReference type="InterPro" id="IPR051446">
    <property type="entry name" value="HTH_trans_reg/aminotransferase"/>
</dbReference>
<dbReference type="RefSeq" id="WP_072848831.1">
    <property type="nucleotide sequence ID" value="NZ_FRAH01000006.1"/>
</dbReference>
<evidence type="ECO:0000256" key="4">
    <source>
        <dbReference type="ARBA" id="ARBA00023125"/>
    </source>
</evidence>
<dbReference type="PANTHER" id="PTHR46577:SF2">
    <property type="entry name" value="TRANSCRIPTIONAL REGULATORY PROTEIN"/>
    <property type="match status" value="1"/>
</dbReference>
<dbReference type="Pfam" id="PF00155">
    <property type="entry name" value="Aminotran_1_2"/>
    <property type="match status" value="1"/>
</dbReference>
<evidence type="ECO:0000259" key="6">
    <source>
        <dbReference type="PROSITE" id="PS50949"/>
    </source>
</evidence>
<keyword evidence="5" id="KW-0804">Transcription</keyword>
<dbReference type="SMART" id="SM00345">
    <property type="entry name" value="HTH_GNTR"/>
    <property type="match status" value="1"/>
</dbReference>
<evidence type="ECO:0000256" key="1">
    <source>
        <dbReference type="ARBA" id="ARBA00005384"/>
    </source>
</evidence>
<organism evidence="7 8">
    <name type="scientific">Anaerotignum lactatifermentans DSM 14214</name>
    <dbReference type="NCBI Taxonomy" id="1121323"/>
    <lineage>
        <taxon>Bacteria</taxon>
        <taxon>Bacillati</taxon>
        <taxon>Bacillota</taxon>
        <taxon>Clostridia</taxon>
        <taxon>Lachnospirales</taxon>
        <taxon>Anaerotignaceae</taxon>
        <taxon>Anaerotignum</taxon>
    </lineage>
</organism>
<dbReference type="Proteomes" id="UP000183975">
    <property type="component" value="Unassembled WGS sequence"/>
</dbReference>
<dbReference type="Gene3D" id="1.10.10.10">
    <property type="entry name" value="Winged helix-like DNA-binding domain superfamily/Winged helix DNA-binding domain"/>
    <property type="match status" value="1"/>
</dbReference>
<dbReference type="InterPro" id="IPR015424">
    <property type="entry name" value="PyrdxlP-dep_Trfase"/>
</dbReference>
<dbReference type="CDD" id="cd00609">
    <property type="entry name" value="AAT_like"/>
    <property type="match status" value="1"/>
</dbReference>
<reference evidence="7 8" key="1">
    <citation type="submission" date="2016-11" db="EMBL/GenBank/DDBJ databases">
        <authorList>
            <person name="Jaros S."/>
            <person name="Januszkiewicz K."/>
            <person name="Wedrychowicz H."/>
        </authorList>
    </citation>
    <scope>NUCLEOTIDE SEQUENCE [LARGE SCALE GENOMIC DNA]</scope>
    <source>
        <strain evidence="7 8">DSM 14214</strain>
    </source>
</reference>
<dbReference type="SUPFAM" id="SSF53383">
    <property type="entry name" value="PLP-dependent transferases"/>
    <property type="match status" value="1"/>
</dbReference>
<dbReference type="PANTHER" id="PTHR46577">
    <property type="entry name" value="HTH-TYPE TRANSCRIPTIONAL REGULATORY PROTEIN GABR"/>
    <property type="match status" value="1"/>
</dbReference>
<evidence type="ECO:0000256" key="5">
    <source>
        <dbReference type="ARBA" id="ARBA00023163"/>
    </source>
</evidence>
<dbReference type="InterPro" id="IPR000524">
    <property type="entry name" value="Tscrpt_reg_HTH_GntR"/>
</dbReference>
<dbReference type="Pfam" id="PF00392">
    <property type="entry name" value="GntR"/>
    <property type="match status" value="1"/>
</dbReference>
<keyword evidence="7" id="KW-0032">Aminotransferase</keyword>
<dbReference type="CDD" id="cd07377">
    <property type="entry name" value="WHTH_GntR"/>
    <property type="match status" value="1"/>
</dbReference>
<dbReference type="InterPro" id="IPR015422">
    <property type="entry name" value="PyrdxlP-dep_Trfase_small"/>
</dbReference>
<keyword evidence="4 7" id="KW-0238">DNA-binding</keyword>
<protein>
    <submittedName>
        <fullName evidence="7">DNA-binding transcriptional regulator, MocR family, contains an aminotransferase domain</fullName>
    </submittedName>
</protein>
<dbReference type="GO" id="GO:0003700">
    <property type="term" value="F:DNA-binding transcription factor activity"/>
    <property type="evidence" value="ECO:0007669"/>
    <property type="project" value="InterPro"/>
</dbReference>